<feature type="compositionally biased region" description="Basic and acidic residues" evidence="1">
    <location>
        <begin position="73"/>
        <end position="88"/>
    </location>
</feature>
<name>A0AA39CF09_9EURO</name>
<dbReference type="AlphaFoldDB" id="A0AA39CF09"/>
<keyword evidence="2" id="KW-0812">Transmembrane</keyword>
<feature type="transmembrane region" description="Helical" evidence="2">
    <location>
        <begin position="408"/>
        <end position="425"/>
    </location>
</feature>
<evidence type="ECO:0000313" key="3">
    <source>
        <dbReference type="EMBL" id="KAJ9605903.1"/>
    </source>
</evidence>
<dbReference type="EMBL" id="JAPDRK010000015">
    <property type="protein sequence ID" value="KAJ9605903.1"/>
    <property type="molecule type" value="Genomic_DNA"/>
</dbReference>
<protein>
    <submittedName>
        <fullName evidence="3">Uncharacterized protein</fullName>
    </submittedName>
</protein>
<evidence type="ECO:0000256" key="1">
    <source>
        <dbReference type="SAM" id="MobiDB-lite"/>
    </source>
</evidence>
<feature type="transmembrane region" description="Helical" evidence="2">
    <location>
        <begin position="302"/>
        <end position="327"/>
    </location>
</feature>
<keyword evidence="2" id="KW-1133">Transmembrane helix</keyword>
<evidence type="ECO:0000313" key="4">
    <source>
        <dbReference type="Proteomes" id="UP001172673"/>
    </source>
</evidence>
<evidence type="ECO:0000256" key="2">
    <source>
        <dbReference type="SAM" id="Phobius"/>
    </source>
</evidence>
<feature type="transmembrane region" description="Helical" evidence="2">
    <location>
        <begin position="431"/>
        <end position="451"/>
    </location>
</feature>
<dbReference type="PANTHER" id="PTHR37402:SF1">
    <property type="entry name" value="GRAM DOMAIN-CONTAINING PROTEIN 4"/>
    <property type="match status" value="1"/>
</dbReference>
<gene>
    <name evidence="3" type="ORF">H2200_009752</name>
</gene>
<accession>A0AA39CF09</accession>
<keyword evidence="2" id="KW-0472">Membrane</keyword>
<proteinExistence type="predicted"/>
<reference evidence="3" key="1">
    <citation type="submission" date="2022-10" db="EMBL/GenBank/DDBJ databases">
        <title>Culturing micro-colonial fungi from biological soil crusts in the Mojave desert and describing Neophaeococcomyces mojavensis, and introducing the new genera and species Taxawa tesnikishii.</title>
        <authorList>
            <person name="Kurbessoian T."/>
            <person name="Stajich J.E."/>
        </authorList>
    </citation>
    <scope>NUCLEOTIDE SEQUENCE</scope>
    <source>
        <strain evidence="3">TK_41</strain>
    </source>
</reference>
<keyword evidence="4" id="KW-1185">Reference proteome</keyword>
<dbReference type="InterPro" id="IPR037847">
    <property type="entry name" value="GRAMDC4"/>
</dbReference>
<dbReference type="PANTHER" id="PTHR37402">
    <property type="entry name" value="GRAM DOMAIN-CONTAINING PROTEIN 4"/>
    <property type="match status" value="1"/>
</dbReference>
<feature type="region of interest" description="Disordered" evidence="1">
    <location>
        <begin position="73"/>
        <end position="102"/>
    </location>
</feature>
<dbReference type="Proteomes" id="UP001172673">
    <property type="component" value="Unassembled WGS sequence"/>
</dbReference>
<sequence>MTTHIDDFGTVSSGLDRAQLDVSPHANEATNTRPSREAVGYRKPSIRRAFKDHLLSAIINPHSGASKIKAAFVEKHESSKAESDDHKQLPTLAPTPPVGPLNKDRLTDDFVEKPRFPPAKEFLHNPVVAITTTVQDQHGQDTAENLIKAEICHGADVQLLNQAEKVENLPDGAEKDEEYETFVQMKHLRQDAFVRWTLDRHVRIVVRRIEVSDSLPKRPPFVSNVGEESNMLAWTDYGTKILKHELEKHGEYYIDPEFETIMPDRQLLGSVAERLIVASTPLQTLFMRLRSISRWDNPTESAYYMALYFFLLFFSYLTRSLILFVLLKTLYRGWHPLTLEALRDTVLKSEDKDTTAQNLGELVIQHGQRAWTEHILEQAGPELFDWGERITDIMEMTQNFLEWRNPRYTGWTLTFLFASFIVITVTPTWLLVQSSFCSVGVVFFILTPLAVKYPRYRVLLSPPIWLLWRSPSHAEWALARLQAEASQCLASEHGQASNKDRDALLIGSYACHTSNDNNDNQIAGNLFVLATSVSFSPKRTTRARLTPGSKSKEKEEAKGWSVLFEDIREIHKITHQNKWGSEEDGLEFRTFDGEKRSVLKLAKRNEVFSQIVGFSGIHWKRCG</sequence>
<dbReference type="GO" id="GO:0006915">
    <property type="term" value="P:apoptotic process"/>
    <property type="evidence" value="ECO:0007669"/>
    <property type="project" value="InterPro"/>
</dbReference>
<organism evidence="3 4">
    <name type="scientific">Cladophialophora chaetospira</name>
    <dbReference type="NCBI Taxonomy" id="386627"/>
    <lineage>
        <taxon>Eukaryota</taxon>
        <taxon>Fungi</taxon>
        <taxon>Dikarya</taxon>
        <taxon>Ascomycota</taxon>
        <taxon>Pezizomycotina</taxon>
        <taxon>Eurotiomycetes</taxon>
        <taxon>Chaetothyriomycetidae</taxon>
        <taxon>Chaetothyriales</taxon>
        <taxon>Herpotrichiellaceae</taxon>
        <taxon>Cladophialophora</taxon>
    </lineage>
</organism>
<feature type="region of interest" description="Disordered" evidence="1">
    <location>
        <begin position="16"/>
        <end position="40"/>
    </location>
</feature>
<comment type="caution">
    <text evidence="3">The sequence shown here is derived from an EMBL/GenBank/DDBJ whole genome shotgun (WGS) entry which is preliminary data.</text>
</comment>